<dbReference type="RefSeq" id="WP_275808554.1">
    <property type="nucleotide sequence ID" value="NZ_BAAANM010000012.1"/>
</dbReference>
<evidence type="ECO:0000313" key="3">
    <source>
        <dbReference type="EMBL" id="MDF2255030.1"/>
    </source>
</evidence>
<dbReference type="SUPFAM" id="SSF47413">
    <property type="entry name" value="lambda repressor-like DNA-binding domains"/>
    <property type="match status" value="1"/>
</dbReference>
<protein>
    <submittedName>
        <fullName evidence="3">XRE family transcriptional regulator</fullName>
    </submittedName>
</protein>
<dbReference type="PANTHER" id="PTHR46797">
    <property type="entry name" value="HTH-TYPE TRANSCRIPTIONAL REGULATOR"/>
    <property type="match status" value="1"/>
</dbReference>
<dbReference type="EMBL" id="JARHTQ010000002">
    <property type="protein sequence ID" value="MDF2255030.1"/>
    <property type="molecule type" value="Genomic_DNA"/>
</dbReference>
<gene>
    <name evidence="3" type="ORF">P2L57_04580</name>
</gene>
<dbReference type="SUPFAM" id="SSF51182">
    <property type="entry name" value="RmlC-like cupins"/>
    <property type="match status" value="1"/>
</dbReference>
<evidence type="ECO:0000256" key="1">
    <source>
        <dbReference type="ARBA" id="ARBA00023125"/>
    </source>
</evidence>
<dbReference type="Gene3D" id="2.60.120.10">
    <property type="entry name" value="Jelly Rolls"/>
    <property type="match status" value="1"/>
</dbReference>
<dbReference type="Proteomes" id="UP001220022">
    <property type="component" value="Unassembled WGS sequence"/>
</dbReference>
<dbReference type="InterPro" id="IPR050807">
    <property type="entry name" value="TransReg_Diox_bact_type"/>
</dbReference>
<evidence type="ECO:0000259" key="2">
    <source>
        <dbReference type="PROSITE" id="PS50943"/>
    </source>
</evidence>
<organism evidence="3 4">
    <name type="scientific">Streptantibioticus ferralitis</name>
    <dbReference type="NCBI Taxonomy" id="236510"/>
    <lineage>
        <taxon>Bacteria</taxon>
        <taxon>Bacillati</taxon>
        <taxon>Actinomycetota</taxon>
        <taxon>Actinomycetes</taxon>
        <taxon>Kitasatosporales</taxon>
        <taxon>Streptomycetaceae</taxon>
        <taxon>Streptantibioticus</taxon>
    </lineage>
</organism>
<proteinExistence type="predicted"/>
<dbReference type="SMART" id="SM00530">
    <property type="entry name" value="HTH_XRE"/>
    <property type="match status" value="1"/>
</dbReference>
<name>A0ABT5YW14_9ACTN</name>
<dbReference type="InterPro" id="IPR011051">
    <property type="entry name" value="RmlC_Cupin_sf"/>
</dbReference>
<accession>A0ABT5YW14</accession>
<keyword evidence="1" id="KW-0238">DNA-binding</keyword>
<dbReference type="CDD" id="cd00093">
    <property type="entry name" value="HTH_XRE"/>
    <property type="match status" value="1"/>
</dbReference>
<dbReference type="InterPro" id="IPR014710">
    <property type="entry name" value="RmlC-like_jellyroll"/>
</dbReference>
<comment type="caution">
    <text evidence="3">The sequence shown here is derived from an EMBL/GenBank/DDBJ whole genome shotgun (WGS) entry which is preliminary data.</text>
</comment>
<dbReference type="InterPro" id="IPR001387">
    <property type="entry name" value="Cro/C1-type_HTH"/>
</dbReference>
<keyword evidence="4" id="KW-1185">Reference proteome</keyword>
<sequence length="197" mass="20814">MVQAWTAQSAVETGRRIQRLRQERGLSLSELARCAGIGKATLSGLESGTRNPTLETLYAITGQLGVPLASLLTAEGETAGSGRAVAAIREVRGAAVTARLLEVFDDEAATTELYWLTIEPGRVQHSPAHPPGVVEHLTVVAGVARVGPQDAEVLVPVGEHVSWHADVPHTYAAATDEVVQASLLIRQPRAALHGKRG</sequence>
<dbReference type="Gene3D" id="1.10.260.40">
    <property type="entry name" value="lambda repressor-like DNA-binding domains"/>
    <property type="match status" value="1"/>
</dbReference>
<dbReference type="Pfam" id="PF01381">
    <property type="entry name" value="HTH_3"/>
    <property type="match status" value="1"/>
</dbReference>
<dbReference type="PANTHER" id="PTHR46797:SF1">
    <property type="entry name" value="METHYLPHOSPHONATE SYNTHASE"/>
    <property type="match status" value="1"/>
</dbReference>
<evidence type="ECO:0000313" key="4">
    <source>
        <dbReference type="Proteomes" id="UP001220022"/>
    </source>
</evidence>
<dbReference type="InterPro" id="IPR010982">
    <property type="entry name" value="Lambda_DNA-bd_dom_sf"/>
</dbReference>
<reference evidence="3 4" key="1">
    <citation type="submission" date="2023-03" db="EMBL/GenBank/DDBJ databases">
        <title>Draft genome sequence of type strain Streptomyces ferralitis JCM 14344.</title>
        <authorList>
            <person name="Klaysubun C."/>
            <person name="Duangmal K."/>
        </authorList>
    </citation>
    <scope>NUCLEOTIDE SEQUENCE [LARGE SCALE GENOMIC DNA]</scope>
    <source>
        <strain evidence="3 4">JCM 14344</strain>
    </source>
</reference>
<dbReference type="PROSITE" id="PS50943">
    <property type="entry name" value="HTH_CROC1"/>
    <property type="match status" value="1"/>
</dbReference>
<feature type="domain" description="HTH cro/C1-type" evidence="2">
    <location>
        <begin position="17"/>
        <end position="71"/>
    </location>
</feature>